<reference evidence="2" key="1">
    <citation type="journal article" date="2011" name="Nat. Biotechnol.">
        <title>The genomic sequence of the Chinese hamster ovary (CHO)-K1 cell line.</title>
        <authorList>
            <person name="Xu X."/>
            <person name="Nagarajan H."/>
            <person name="Lewis N.E."/>
            <person name="Pan S."/>
            <person name="Cai Z."/>
            <person name="Liu X."/>
            <person name="Chen W."/>
            <person name="Xie M."/>
            <person name="Wang W."/>
            <person name="Hammond S."/>
            <person name="Andersen M.R."/>
            <person name="Neff N."/>
            <person name="Passarelli B."/>
            <person name="Koh W."/>
            <person name="Fan H.C."/>
            <person name="Wang J."/>
            <person name="Gui Y."/>
            <person name="Lee K.H."/>
            <person name="Betenbaugh M.J."/>
            <person name="Quake S.R."/>
            <person name="Famili I."/>
            <person name="Palsson B.O."/>
            <person name="Wang J."/>
        </authorList>
    </citation>
    <scope>NUCLEOTIDE SEQUENCE [LARGE SCALE GENOMIC DNA]</scope>
    <source>
        <strain evidence="2">CHO K1 cell line</strain>
    </source>
</reference>
<dbReference type="InParanoid" id="G3IHU3"/>
<name>G3IHU3_CRIGR</name>
<proteinExistence type="predicted"/>
<dbReference type="AlphaFoldDB" id="G3IHU3"/>
<dbReference type="Proteomes" id="UP000001075">
    <property type="component" value="Unassembled WGS sequence"/>
</dbReference>
<organism evidence="1 2">
    <name type="scientific">Cricetulus griseus</name>
    <name type="common">Chinese hamster</name>
    <name type="synonym">Cricetulus barabensis griseus</name>
    <dbReference type="NCBI Taxonomy" id="10029"/>
    <lineage>
        <taxon>Eukaryota</taxon>
        <taxon>Metazoa</taxon>
        <taxon>Chordata</taxon>
        <taxon>Craniata</taxon>
        <taxon>Vertebrata</taxon>
        <taxon>Euteleostomi</taxon>
        <taxon>Mammalia</taxon>
        <taxon>Eutheria</taxon>
        <taxon>Euarchontoglires</taxon>
        <taxon>Glires</taxon>
        <taxon>Rodentia</taxon>
        <taxon>Myomorpha</taxon>
        <taxon>Muroidea</taxon>
        <taxon>Cricetidae</taxon>
        <taxon>Cricetinae</taxon>
        <taxon>Cricetulus</taxon>
    </lineage>
</organism>
<sequence length="51" mass="5929">MKIMKIFCSWVCRFIFPQPRHMGEGLGLIPKHMTDSEDSCMEDLTLLGEQK</sequence>
<protein>
    <submittedName>
        <fullName evidence="1">Uncharacterized protein</fullName>
    </submittedName>
</protein>
<dbReference type="EMBL" id="JH002867">
    <property type="protein sequence ID" value="EGW13728.1"/>
    <property type="molecule type" value="Genomic_DNA"/>
</dbReference>
<accession>G3IHU3</accession>
<evidence type="ECO:0000313" key="1">
    <source>
        <dbReference type="EMBL" id="EGW13728.1"/>
    </source>
</evidence>
<gene>
    <name evidence="1" type="ORF">I79_023399</name>
</gene>
<evidence type="ECO:0000313" key="2">
    <source>
        <dbReference type="Proteomes" id="UP000001075"/>
    </source>
</evidence>